<reference evidence="1" key="1">
    <citation type="submission" date="2014-07" db="EMBL/GenBank/DDBJ databases">
        <title>Identification of a novel salt tolerance gene in wild soybean by whole-genome sequencing.</title>
        <authorList>
            <person name="Lam H.-M."/>
            <person name="Qi X."/>
            <person name="Li M.-W."/>
            <person name="Liu X."/>
            <person name="Xie M."/>
            <person name="Ni M."/>
            <person name="Xu X."/>
        </authorList>
    </citation>
    <scope>NUCLEOTIDE SEQUENCE [LARGE SCALE GENOMIC DNA]</scope>
    <source>
        <tissue evidence="1">Root</tissue>
    </source>
</reference>
<gene>
    <name evidence="2" type="ORF">D0Y65_053676</name>
    <name evidence="1" type="ORF">glysoja_030204</name>
</gene>
<evidence type="ECO:0000313" key="3">
    <source>
        <dbReference type="Proteomes" id="UP000289340"/>
    </source>
</evidence>
<dbReference type="AlphaFoldDB" id="A0A0B2QSR3"/>
<dbReference type="EMBL" id="QZWG01000020">
    <property type="protein sequence ID" value="RZB43187.1"/>
    <property type="molecule type" value="Genomic_DNA"/>
</dbReference>
<sequence length="78" mass="8563">MKGGVVVIAAKQKSNQRRWSGVCGRSVETKVWLEYWNENGIEKCGEGQEILDGIFPYCLGRCSSGSHDVVTAPGFLQT</sequence>
<name>A0A0B2QSR3_GLYSO</name>
<keyword evidence="3" id="KW-1185">Reference proteome</keyword>
<organism evidence="1">
    <name type="scientific">Glycine soja</name>
    <name type="common">Wild soybean</name>
    <dbReference type="NCBI Taxonomy" id="3848"/>
    <lineage>
        <taxon>Eukaryota</taxon>
        <taxon>Viridiplantae</taxon>
        <taxon>Streptophyta</taxon>
        <taxon>Embryophyta</taxon>
        <taxon>Tracheophyta</taxon>
        <taxon>Spermatophyta</taxon>
        <taxon>Magnoliopsida</taxon>
        <taxon>eudicotyledons</taxon>
        <taxon>Gunneridae</taxon>
        <taxon>Pentapetalae</taxon>
        <taxon>rosids</taxon>
        <taxon>fabids</taxon>
        <taxon>Fabales</taxon>
        <taxon>Fabaceae</taxon>
        <taxon>Papilionoideae</taxon>
        <taxon>50 kb inversion clade</taxon>
        <taxon>NPAAA clade</taxon>
        <taxon>indigoferoid/millettioid clade</taxon>
        <taxon>Phaseoleae</taxon>
        <taxon>Glycine</taxon>
        <taxon>Glycine subgen. Soja</taxon>
    </lineage>
</organism>
<protein>
    <submittedName>
        <fullName evidence="1">Uncharacterized protein</fullName>
    </submittedName>
</protein>
<dbReference type="Proteomes" id="UP000289340">
    <property type="component" value="Chromosome 20"/>
</dbReference>
<dbReference type="EMBL" id="KN656547">
    <property type="protein sequence ID" value="KHN23144.1"/>
    <property type="molecule type" value="Genomic_DNA"/>
</dbReference>
<evidence type="ECO:0000313" key="1">
    <source>
        <dbReference type="EMBL" id="KHN23144.1"/>
    </source>
</evidence>
<dbReference type="EMBL" id="QZWG01000020">
    <property type="protein sequence ID" value="RZB43186.1"/>
    <property type="molecule type" value="Genomic_DNA"/>
</dbReference>
<reference evidence="2 3" key="2">
    <citation type="submission" date="2018-09" db="EMBL/GenBank/DDBJ databases">
        <title>A high-quality reference genome of wild soybean provides a powerful tool to mine soybean genomes.</title>
        <authorList>
            <person name="Xie M."/>
            <person name="Chung C.Y.L."/>
            <person name="Li M.-W."/>
            <person name="Wong F.-L."/>
            <person name="Chan T.-F."/>
            <person name="Lam H.-M."/>
        </authorList>
    </citation>
    <scope>NUCLEOTIDE SEQUENCE [LARGE SCALE GENOMIC DNA]</scope>
    <source>
        <strain evidence="3">cv. W05</strain>
        <tissue evidence="2">Hypocotyl of etiolated seedlings</tissue>
    </source>
</reference>
<dbReference type="Proteomes" id="UP000053555">
    <property type="component" value="Unassembled WGS sequence"/>
</dbReference>
<accession>A0A0B2QSR3</accession>
<evidence type="ECO:0000313" key="2">
    <source>
        <dbReference type="EMBL" id="RZB43186.1"/>
    </source>
</evidence>
<proteinExistence type="predicted"/>